<reference evidence="10 11" key="1">
    <citation type="submission" date="2018-08" db="EMBL/GenBank/DDBJ databases">
        <title>Genomic Encyclopedia of Type Strains, Phase III (KMG-III): the genomes of soil and plant-associated and newly described type strains.</title>
        <authorList>
            <person name="Whitman W."/>
        </authorList>
    </citation>
    <scope>NUCLEOTIDE SEQUENCE [LARGE SCALE GENOMIC DNA]</scope>
    <source>
        <strain evidence="10 11">CGMCC 1.10966</strain>
    </source>
</reference>
<evidence type="ECO:0000259" key="9">
    <source>
        <dbReference type="PROSITE" id="PS50109"/>
    </source>
</evidence>
<dbReference type="AlphaFoldDB" id="A0A3D9Q519"/>
<comment type="caution">
    <text evidence="10">The sequence shown here is derived from an EMBL/GenBank/DDBJ whole genome shotgun (WGS) entry which is preliminary data.</text>
</comment>
<sequence>MLRDKPDSPKRGYYFSAMEDEVKKMDLLVADMLELAKYESGTYQMELSLFRIDVVLAKVCEKLAPDMTDRRLQLHASFTPAEVVANPLRIEQVIVNFLTNAIRYTPEGESIIVSMIEEQPIRRKASCSIWN</sequence>
<feature type="domain" description="Histidine kinase" evidence="9">
    <location>
        <begin position="1"/>
        <end position="131"/>
    </location>
</feature>
<dbReference type="GO" id="GO:0007234">
    <property type="term" value="P:osmosensory signaling via phosphorelay pathway"/>
    <property type="evidence" value="ECO:0007669"/>
    <property type="project" value="TreeGrafter"/>
</dbReference>
<dbReference type="GO" id="GO:0000156">
    <property type="term" value="F:phosphorelay response regulator activity"/>
    <property type="evidence" value="ECO:0007669"/>
    <property type="project" value="TreeGrafter"/>
</dbReference>
<gene>
    <name evidence="10" type="ORF">A8990_15213</name>
</gene>
<evidence type="ECO:0000256" key="8">
    <source>
        <dbReference type="ARBA" id="ARBA00023012"/>
    </source>
</evidence>
<keyword evidence="7" id="KW-0067">ATP-binding</keyword>
<keyword evidence="6" id="KW-0418">Kinase</keyword>
<dbReference type="Proteomes" id="UP000256304">
    <property type="component" value="Unassembled WGS sequence"/>
</dbReference>
<proteinExistence type="predicted"/>
<comment type="subcellular location">
    <subcellularLocation>
        <location evidence="2">Membrane</location>
    </subcellularLocation>
</comment>
<dbReference type="EC" id="2.7.13.3" evidence="3"/>
<dbReference type="PROSITE" id="PS50109">
    <property type="entry name" value="HIS_KIN"/>
    <property type="match status" value="1"/>
</dbReference>
<accession>A0A3D9Q519</accession>
<dbReference type="InterPro" id="IPR005467">
    <property type="entry name" value="His_kinase_dom"/>
</dbReference>
<dbReference type="GO" id="GO:0004673">
    <property type="term" value="F:protein histidine kinase activity"/>
    <property type="evidence" value="ECO:0007669"/>
    <property type="project" value="UniProtKB-EC"/>
</dbReference>
<keyword evidence="8" id="KW-0902">Two-component regulatory system</keyword>
<dbReference type="GO" id="GO:0005524">
    <property type="term" value="F:ATP binding"/>
    <property type="evidence" value="ECO:0007669"/>
    <property type="project" value="UniProtKB-KW"/>
</dbReference>
<name>A0A3D9Q519_9BACL</name>
<protein>
    <recommendedName>
        <fullName evidence="3">histidine kinase</fullName>
        <ecNumber evidence="3">2.7.13.3</ecNumber>
    </recommendedName>
</protein>
<keyword evidence="4" id="KW-0808">Transferase</keyword>
<organism evidence="10 11">
    <name type="scientific">Paenibacillus taihuensis</name>
    <dbReference type="NCBI Taxonomy" id="1156355"/>
    <lineage>
        <taxon>Bacteria</taxon>
        <taxon>Bacillati</taxon>
        <taxon>Bacillota</taxon>
        <taxon>Bacilli</taxon>
        <taxon>Bacillales</taxon>
        <taxon>Paenibacillaceae</taxon>
        <taxon>Paenibacillus</taxon>
    </lineage>
</organism>
<evidence type="ECO:0000256" key="2">
    <source>
        <dbReference type="ARBA" id="ARBA00004370"/>
    </source>
</evidence>
<evidence type="ECO:0000256" key="6">
    <source>
        <dbReference type="ARBA" id="ARBA00022777"/>
    </source>
</evidence>
<evidence type="ECO:0000256" key="5">
    <source>
        <dbReference type="ARBA" id="ARBA00022741"/>
    </source>
</evidence>
<dbReference type="PANTHER" id="PTHR42878:SF3">
    <property type="entry name" value="HISTIDINE PROTEIN KINASE SAES"/>
    <property type="match status" value="1"/>
</dbReference>
<evidence type="ECO:0000256" key="1">
    <source>
        <dbReference type="ARBA" id="ARBA00000085"/>
    </source>
</evidence>
<dbReference type="InterPro" id="IPR036890">
    <property type="entry name" value="HATPase_C_sf"/>
</dbReference>
<keyword evidence="5" id="KW-0547">Nucleotide-binding</keyword>
<dbReference type="GO" id="GO:0030295">
    <property type="term" value="F:protein kinase activator activity"/>
    <property type="evidence" value="ECO:0007669"/>
    <property type="project" value="TreeGrafter"/>
</dbReference>
<keyword evidence="11" id="KW-1185">Reference proteome</keyword>
<dbReference type="SUPFAM" id="SSF55874">
    <property type="entry name" value="ATPase domain of HSP90 chaperone/DNA topoisomerase II/histidine kinase"/>
    <property type="match status" value="1"/>
</dbReference>
<dbReference type="Gene3D" id="3.30.565.10">
    <property type="entry name" value="Histidine kinase-like ATPase, C-terminal domain"/>
    <property type="match status" value="1"/>
</dbReference>
<evidence type="ECO:0000256" key="4">
    <source>
        <dbReference type="ARBA" id="ARBA00022679"/>
    </source>
</evidence>
<evidence type="ECO:0000256" key="7">
    <source>
        <dbReference type="ARBA" id="ARBA00022840"/>
    </source>
</evidence>
<evidence type="ECO:0000313" key="10">
    <source>
        <dbReference type="EMBL" id="REE57568.1"/>
    </source>
</evidence>
<dbReference type="PANTHER" id="PTHR42878">
    <property type="entry name" value="TWO-COMPONENT HISTIDINE KINASE"/>
    <property type="match status" value="1"/>
</dbReference>
<dbReference type="InterPro" id="IPR050351">
    <property type="entry name" value="BphY/WalK/GraS-like"/>
</dbReference>
<evidence type="ECO:0000313" key="11">
    <source>
        <dbReference type="Proteomes" id="UP000256304"/>
    </source>
</evidence>
<evidence type="ECO:0000256" key="3">
    <source>
        <dbReference type="ARBA" id="ARBA00012438"/>
    </source>
</evidence>
<comment type="catalytic activity">
    <reaction evidence="1">
        <text>ATP + protein L-histidine = ADP + protein N-phospho-L-histidine.</text>
        <dbReference type="EC" id="2.7.13.3"/>
    </reaction>
</comment>
<dbReference type="EMBL" id="QTTN01000052">
    <property type="protein sequence ID" value="REE57568.1"/>
    <property type="molecule type" value="Genomic_DNA"/>
</dbReference>